<dbReference type="GO" id="GO:0016788">
    <property type="term" value="F:hydrolase activity, acting on ester bonds"/>
    <property type="evidence" value="ECO:0007669"/>
    <property type="project" value="InterPro"/>
</dbReference>
<evidence type="ECO:0000256" key="1">
    <source>
        <dbReference type="ARBA" id="ARBA00022729"/>
    </source>
</evidence>
<name>A0A1H6UPR8_9FLAO</name>
<evidence type="ECO:0000313" key="4">
    <source>
        <dbReference type="EMBL" id="SEI89872.1"/>
    </source>
</evidence>
<dbReference type="Proteomes" id="UP000199702">
    <property type="component" value="Unassembled WGS sequence"/>
</dbReference>
<evidence type="ECO:0000259" key="2">
    <source>
        <dbReference type="Pfam" id="PF07819"/>
    </source>
</evidence>
<dbReference type="Gene3D" id="2.60.120.380">
    <property type="match status" value="1"/>
</dbReference>
<evidence type="ECO:0000259" key="3">
    <source>
        <dbReference type="Pfam" id="PF18962"/>
    </source>
</evidence>
<dbReference type="AlphaFoldDB" id="A0A1H6UPR8"/>
<dbReference type="SUPFAM" id="SSF53474">
    <property type="entry name" value="alpha/beta-Hydrolases"/>
    <property type="match status" value="1"/>
</dbReference>
<keyword evidence="1" id="KW-0732">Signal</keyword>
<accession>A0A1H6UPR8</accession>
<dbReference type="Pfam" id="PF07819">
    <property type="entry name" value="PGAP1"/>
    <property type="match status" value="1"/>
</dbReference>
<dbReference type="Gene3D" id="3.40.50.1820">
    <property type="entry name" value="alpha/beta hydrolase"/>
    <property type="match status" value="1"/>
</dbReference>
<keyword evidence="5" id="KW-1185">Reference proteome</keyword>
<feature type="domain" description="Secretion system C-terminal sorting" evidence="3">
    <location>
        <begin position="523"/>
        <end position="589"/>
    </location>
</feature>
<evidence type="ECO:0000313" key="5">
    <source>
        <dbReference type="Proteomes" id="UP000199702"/>
    </source>
</evidence>
<proteinExistence type="predicted"/>
<organism evidence="4 5">
    <name type="scientific">Flavobacterium terrigena</name>
    <dbReference type="NCBI Taxonomy" id="402734"/>
    <lineage>
        <taxon>Bacteria</taxon>
        <taxon>Pseudomonadati</taxon>
        <taxon>Bacteroidota</taxon>
        <taxon>Flavobacteriia</taxon>
        <taxon>Flavobacteriales</taxon>
        <taxon>Flavobacteriaceae</taxon>
        <taxon>Flavobacterium</taxon>
    </lineage>
</organism>
<dbReference type="NCBIfam" id="TIGR04183">
    <property type="entry name" value="Por_Secre_tail"/>
    <property type="match status" value="1"/>
</dbReference>
<feature type="domain" description="GPI inositol-deacylase PGAP1-like alpha/beta" evidence="2">
    <location>
        <begin position="81"/>
        <end position="243"/>
    </location>
</feature>
<reference evidence="5" key="1">
    <citation type="submission" date="2016-10" db="EMBL/GenBank/DDBJ databases">
        <authorList>
            <person name="Varghese N."/>
            <person name="Submissions S."/>
        </authorList>
    </citation>
    <scope>NUCLEOTIDE SEQUENCE [LARGE SCALE GENOMIC DNA]</scope>
    <source>
        <strain evidence="5">DSM 17934</strain>
    </source>
</reference>
<dbReference type="Pfam" id="PF18962">
    <property type="entry name" value="Por_Secre_tail"/>
    <property type="match status" value="1"/>
</dbReference>
<protein>
    <submittedName>
        <fullName evidence="4">Por secretion system C-terminal sorting domain-containing protein</fullName>
    </submittedName>
</protein>
<gene>
    <name evidence="4" type="ORF">SAMN05660918_1856</name>
</gene>
<dbReference type="EMBL" id="FNYA01000004">
    <property type="protein sequence ID" value="SEI89872.1"/>
    <property type="molecule type" value="Genomic_DNA"/>
</dbReference>
<dbReference type="InterPro" id="IPR026444">
    <property type="entry name" value="Secre_tail"/>
</dbReference>
<dbReference type="InterPro" id="IPR012908">
    <property type="entry name" value="PGAP1-ab_dom-like"/>
</dbReference>
<sequence>MKIKYIYLYWSFNLLCVHMKKITLLTLISIFSISMGYAQNIIYKPRPSEFEFQEIRNDSIIPLKTVDLTNKLTFESKLPYPILFIHGLNSSSETWNATTAYFSSQYGFTFGGRFDFCLNADGNHGTANLNIFPTAGADIAAFETTMIEGEFYTLNFNVNTDGSIGTAALSNQSAIYKQGIAVKKAIERIMQLTGKNKVILVGHSMGGLASRQYLQNTNYWQTDNAHHVAKLLTLGTPHGGSNASDTGLGWFAGIDTKSEAIRDLKISYYYSGDAGRFLSGGIEVNNSSNMNEHLFGADFYNYDVNCSGNIGDNIIGLNIKPIDNVIDFSSVIGRITGGTTDGVVAEPQSIMDTYYTSLTYPTKFFYFNSTFDYIENHTELPGYYYEIMQGLDEPNFKELAYTVNTNKVYNGFTTLQSIPANADQDFYKFTISGGTMTTSVDITTITTSVMNASILDSSGNLIDTTVANSGNTLSFVRTLTPGDYFLKIVSTTPTNTNYQTPYNFVISTTLGIATNEINKVSFYPNPVKDILYLDNISASKATIYSLLGQQLEIKNIQATSSNIDMSKYAKGIYLITLESENQSQTIKVIKE</sequence>
<dbReference type="InterPro" id="IPR029058">
    <property type="entry name" value="AB_hydrolase_fold"/>
</dbReference>
<dbReference type="STRING" id="402734.SAMN05660918_1856"/>
<dbReference type="SUPFAM" id="SSF89260">
    <property type="entry name" value="Collagen-binding domain"/>
    <property type="match status" value="1"/>
</dbReference>